<reference evidence="2" key="1">
    <citation type="submission" date="2023-05" db="EMBL/GenBank/DDBJ databases">
        <title>Draft genome of Pseudofrankia sp. BMG5.37.</title>
        <authorList>
            <person name="Gtari M."/>
            <person name="Ghodhbane F."/>
            <person name="Sbissi I."/>
        </authorList>
    </citation>
    <scope>NUCLEOTIDE SEQUENCE [LARGE SCALE GENOMIC DNA]</scope>
    <source>
        <strain evidence="2">BMG 814</strain>
    </source>
</reference>
<accession>A0ABT9IDH2</accession>
<gene>
    <name evidence="1" type="ORF">QOZ88_13400</name>
</gene>
<proteinExistence type="predicted"/>
<protein>
    <recommendedName>
        <fullName evidence="3">Polyketide cyclase / dehydrase and lipid transport</fullName>
    </recommendedName>
</protein>
<name>A0ABT9IDH2_9ACTN</name>
<evidence type="ECO:0000313" key="2">
    <source>
        <dbReference type="Proteomes" id="UP001233673"/>
    </source>
</evidence>
<evidence type="ECO:0008006" key="3">
    <source>
        <dbReference type="Google" id="ProtNLM"/>
    </source>
</evidence>
<dbReference type="Proteomes" id="UP001233673">
    <property type="component" value="Unassembled WGS sequence"/>
</dbReference>
<sequence length="159" mass="17509">MLELGKSGTHGLPKGVLPVLRDDQVVATMRSATWTEAATVSVDGSTWEYARRKRELTGRRSGDPEGTARLRARQTSAWKGTWEIDVEGATVEVRPASRWKGTHRFLLHGRQVAESGTSPGWTPRATITVDGELPVAQQVFLLWWEHVIRRRVAAAAGAA</sequence>
<dbReference type="RefSeq" id="WP_306000256.1">
    <property type="nucleotide sequence ID" value="NZ_JASNFN010000014.1"/>
</dbReference>
<evidence type="ECO:0000313" key="1">
    <source>
        <dbReference type="EMBL" id="MDP5183635.1"/>
    </source>
</evidence>
<organism evidence="1 2">
    <name type="scientific">Blastococcus carthaginiensis</name>
    <dbReference type="NCBI Taxonomy" id="3050034"/>
    <lineage>
        <taxon>Bacteria</taxon>
        <taxon>Bacillati</taxon>
        <taxon>Actinomycetota</taxon>
        <taxon>Actinomycetes</taxon>
        <taxon>Geodermatophilales</taxon>
        <taxon>Geodermatophilaceae</taxon>
        <taxon>Blastococcus</taxon>
    </lineage>
</organism>
<comment type="caution">
    <text evidence="1">The sequence shown here is derived from an EMBL/GenBank/DDBJ whole genome shotgun (WGS) entry which is preliminary data.</text>
</comment>
<dbReference type="EMBL" id="JASNFN010000014">
    <property type="protein sequence ID" value="MDP5183635.1"/>
    <property type="molecule type" value="Genomic_DNA"/>
</dbReference>
<keyword evidence="2" id="KW-1185">Reference proteome</keyword>